<name>A0A3L7K0I7_9BACI</name>
<dbReference type="Gene3D" id="1.20.1250.20">
    <property type="entry name" value="MFS general substrate transporter like domains"/>
    <property type="match status" value="2"/>
</dbReference>
<feature type="transmembrane region" description="Helical" evidence="7">
    <location>
        <begin position="155"/>
        <end position="177"/>
    </location>
</feature>
<evidence type="ECO:0000313" key="9">
    <source>
        <dbReference type="EMBL" id="RLQ95451.1"/>
    </source>
</evidence>
<dbReference type="OrthoDB" id="2276409at2"/>
<feature type="transmembrane region" description="Helical" evidence="7">
    <location>
        <begin position="267"/>
        <end position="285"/>
    </location>
</feature>
<dbReference type="InterPro" id="IPR011701">
    <property type="entry name" value="MFS"/>
</dbReference>
<feature type="transmembrane region" description="Helical" evidence="7">
    <location>
        <begin position="297"/>
        <end position="315"/>
    </location>
</feature>
<dbReference type="Proteomes" id="UP000276770">
    <property type="component" value="Unassembled WGS sequence"/>
</dbReference>
<evidence type="ECO:0000256" key="6">
    <source>
        <dbReference type="ARBA" id="ARBA00023136"/>
    </source>
</evidence>
<feature type="transmembrane region" description="Helical" evidence="7">
    <location>
        <begin position="60"/>
        <end position="80"/>
    </location>
</feature>
<dbReference type="RefSeq" id="WP_121680566.1">
    <property type="nucleotide sequence ID" value="NZ_RCVZ01000006.1"/>
</dbReference>
<evidence type="ECO:0000259" key="8">
    <source>
        <dbReference type="PROSITE" id="PS50850"/>
    </source>
</evidence>
<feature type="transmembrane region" description="Helical" evidence="7">
    <location>
        <begin position="183"/>
        <end position="203"/>
    </location>
</feature>
<evidence type="ECO:0000256" key="1">
    <source>
        <dbReference type="ARBA" id="ARBA00004651"/>
    </source>
</evidence>
<dbReference type="GO" id="GO:0022857">
    <property type="term" value="F:transmembrane transporter activity"/>
    <property type="evidence" value="ECO:0007669"/>
    <property type="project" value="InterPro"/>
</dbReference>
<evidence type="ECO:0000256" key="5">
    <source>
        <dbReference type="ARBA" id="ARBA00022989"/>
    </source>
</evidence>
<protein>
    <submittedName>
        <fullName evidence="9">MFS transporter</fullName>
    </submittedName>
</protein>
<evidence type="ECO:0000313" key="10">
    <source>
        <dbReference type="Proteomes" id="UP000276770"/>
    </source>
</evidence>
<keyword evidence="6 7" id="KW-0472">Membrane</keyword>
<evidence type="ECO:0000256" key="7">
    <source>
        <dbReference type="SAM" id="Phobius"/>
    </source>
</evidence>
<sequence length="410" mass="44945">MNSNAVSATIDEKTKSIWRSVPFVILLSNGLLLSIGNKIYELVLPLMMYEVTHSSVAMGTMRTAELLPNLLFAILIGVIVDRMNKKLWALSMIGIQAVLLMAMSLLAMAHIHFVWVYYGLGFMLMTFNYGYFNTQVSLIKLSVPACQLTSANAKFSFIESMIGIMGPVFTGLLFLLARFSDGILIASFMYLISFFLIRMLNIIEPVHGKSDFSMLDELKEGWTAFRKNSILYKTTMVTILLNSSFVVVSTTVIYFAKDHLHLDNSLLAILFSCAGIGGLASSLVANKFRSMFGLGKVLGISAIINGVSYFMMFLADSGALLAAALLIHGFATALNSVSVYTIRHEQTPTHLIGRITGITGTLFRVGMPFTMFASGFVIAWQGAPVVFISAAILNGVVFLSFLKSSLWGLE</sequence>
<dbReference type="InterPro" id="IPR036259">
    <property type="entry name" value="MFS_trans_sf"/>
</dbReference>
<feature type="transmembrane region" description="Helical" evidence="7">
    <location>
        <begin position="321"/>
        <end position="342"/>
    </location>
</feature>
<dbReference type="GO" id="GO:0005886">
    <property type="term" value="C:plasma membrane"/>
    <property type="evidence" value="ECO:0007669"/>
    <property type="project" value="UniProtKB-SubCell"/>
</dbReference>
<reference evidence="9 10" key="1">
    <citation type="submission" date="2018-10" db="EMBL/GenBank/DDBJ databases">
        <title>Falsibacillus sp. genome draft.</title>
        <authorList>
            <person name="Shi S."/>
        </authorList>
    </citation>
    <scope>NUCLEOTIDE SEQUENCE [LARGE SCALE GENOMIC DNA]</scope>
    <source>
        <strain evidence="9 10">GY 10110</strain>
    </source>
</reference>
<feature type="transmembrane region" description="Helical" evidence="7">
    <location>
        <begin position="362"/>
        <end position="380"/>
    </location>
</feature>
<dbReference type="SUPFAM" id="SSF103473">
    <property type="entry name" value="MFS general substrate transporter"/>
    <property type="match status" value="1"/>
</dbReference>
<feature type="transmembrane region" description="Helical" evidence="7">
    <location>
        <begin position="236"/>
        <end position="255"/>
    </location>
</feature>
<accession>A0A3L7K0I7</accession>
<feature type="transmembrane region" description="Helical" evidence="7">
    <location>
        <begin position="87"/>
        <end position="109"/>
    </location>
</feature>
<evidence type="ECO:0000256" key="3">
    <source>
        <dbReference type="ARBA" id="ARBA00022475"/>
    </source>
</evidence>
<dbReference type="AlphaFoldDB" id="A0A3L7K0I7"/>
<feature type="domain" description="Major facilitator superfamily (MFS) profile" evidence="8">
    <location>
        <begin position="230"/>
        <end position="410"/>
    </location>
</feature>
<dbReference type="Pfam" id="PF07690">
    <property type="entry name" value="MFS_1"/>
    <property type="match status" value="1"/>
</dbReference>
<dbReference type="CDD" id="cd06173">
    <property type="entry name" value="MFS_MefA_like"/>
    <property type="match status" value="1"/>
</dbReference>
<organism evidence="9 10">
    <name type="scientific">Falsibacillus albus</name>
    <dbReference type="NCBI Taxonomy" id="2478915"/>
    <lineage>
        <taxon>Bacteria</taxon>
        <taxon>Bacillati</taxon>
        <taxon>Bacillota</taxon>
        <taxon>Bacilli</taxon>
        <taxon>Bacillales</taxon>
        <taxon>Bacillaceae</taxon>
        <taxon>Falsibacillus</taxon>
    </lineage>
</organism>
<feature type="transmembrane region" description="Helical" evidence="7">
    <location>
        <begin position="21"/>
        <end position="40"/>
    </location>
</feature>
<comment type="subcellular location">
    <subcellularLocation>
        <location evidence="1">Cell membrane</location>
        <topology evidence="1">Multi-pass membrane protein</topology>
    </subcellularLocation>
</comment>
<dbReference type="InterPro" id="IPR020846">
    <property type="entry name" value="MFS_dom"/>
</dbReference>
<comment type="caution">
    <text evidence="9">The sequence shown here is derived from an EMBL/GenBank/DDBJ whole genome shotgun (WGS) entry which is preliminary data.</text>
</comment>
<keyword evidence="5 7" id="KW-1133">Transmembrane helix</keyword>
<feature type="transmembrane region" description="Helical" evidence="7">
    <location>
        <begin position="115"/>
        <end position="134"/>
    </location>
</feature>
<keyword evidence="4 7" id="KW-0812">Transmembrane</keyword>
<dbReference type="PANTHER" id="PTHR23513:SF6">
    <property type="entry name" value="MAJOR FACILITATOR SUPERFAMILY ASSOCIATED DOMAIN-CONTAINING PROTEIN"/>
    <property type="match status" value="1"/>
</dbReference>
<evidence type="ECO:0000256" key="2">
    <source>
        <dbReference type="ARBA" id="ARBA00022448"/>
    </source>
</evidence>
<dbReference type="PROSITE" id="PS50850">
    <property type="entry name" value="MFS"/>
    <property type="match status" value="1"/>
</dbReference>
<proteinExistence type="predicted"/>
<dbReference type="EMBL" id="RCVZ01000006">
    <property type="protein sequence ID" value="RLQ95451.1"/>
    <property type="molecule type" value="Genomic_DNA"/>
</dbReference>
<feature type="transmembrane region" description="Helical" evidence="7">
    <location>
        <begin position="386"/>
        <end position="409"/>
    </location>
</feature>
<keyword evidence="10" id="KW-1185">Reference proteome</keyword>
<dbReference type="PANTHER" id="PTHR23513">
    <property type="entry name" value="INTEGRAL MEMBRANE EFFLUX PROTEIN-RELATED"/>
    <property type="match status" value="1"/>
</dbReference>
<keyword evidence="3" id="KW-1003">Cell membrane</keyword>
<keyword evidence="2" id="KW-0813">Transport</keyword>
<evidence type="ECO:0000256" key="4">
    <source>
        <dbReference type="ARBA" id="ARBA00022692"/>
    </source>
</evidence>
<gene>
    <name evidence="9" type="ORF">D9X91_10470</name>
</gene>